<organism evidence="9 10">
    <name type="scientific">Candidula unifasciata</name>
    <dbReference type="NCBI Taxonomy" id="100452"/>
    <lineage>
        <taxon>Eukaryota</taxon>
        <taxon>Metazoa</taxon>
        <taxon>Spiralia</taxon>
        <taxon>Lophotrochozoa</taxon>
        <taxon>Mollusca</taxon>
        <taxon>Gastropoda</taxon>
        <taxon>Heterobranchia</taxon>
        <taxon>Euthyneura</taxon>
        <taxon>Panpulmonata</taxon>
        <taxon>Eupulmonata</taxon>
        <taxon>Stylommatophora</taxon>
        <taxon>Helicina</taxon>
        <taxon>Helicoidea</taxon>
        <taxon>Geomitridae</taxon>
        <taxon>Candidula</taxon>
    </lineage>
</organism>
<dbReference type="InterPro" id="IPR051381">
    <property type="entry name" value="CREB_ATF_subfamily"/>
</dbReference>
<comment type="subcellular location">
    <subcellularLocation>
        <location evidence="1">Endoplasmic reticulum membrane</location>
        <topology evidence="1">Single-pass type II membrane protein</topology>
    </subcellularLocation>
</comment>
<protein>
    <recommendedName>
        <fullName evidence="8">BZIP domain-containing protein</fullName>
    </recommendedName>
</protein>
<dbReference type="Pfam" id="PF00170">
    <property type="entry name" value="bZIP_1"/>
    <property type="match status" value="1"/>
</dbReference>
<dbReference type="Gene3D" id="1.20.5.170">
    <property type="match status" value="1"/>
</dbReference>
<dbReference type="CDD" id="cd14689">
    <property type="entry name" value="bZIP_CREB3"/>
    <property type="match status" value="1"/>
</dbReference>
<evidence type="ECO:0000256" key="1">
    <source>
        <dbReference type="ARBA" id="ARBA00004648"/>
    </source>
</evidence>
<dbReference type="PROSITE" id="PS50217">
    <property type="entry name" value="BZIP"/>
    <property type="match status" value="1"/>
</dbReference>
<dbReference type="GO" id="GO:0005634">
    <property type="term" value="C:nucleus"/>
    <property type="evidence" value="ECO:0007669"/>
    <property type="project" value="TreeGrafter"/>
</dbReference>
<reference evidence="9" key="1">
    <citation type="submission" date="2021-04" db="EMBL/GenBank/DDBJ databases">
        <authorList>
            <consortium name="Molecular Ecology Group"/>
        </authorList>
    </citation>
    <scope>NUCLEOTIDE SEQUENCE</scope>
</reference>
<accession>A0A8S3ZLU2</accession>
<evidence type="ECO:0000313" key="9">
    <source>
        <dbReference type="EMBL" id="CAG5130493.1"/>
    </source>
</evidence>
<proteinExistence type="predicted"/>
<feature type="coiled-coil region" evidence="6">
    <location>
        <begin position="349"/>
        <end position="390"/>
    </location>
</feature>
<evidence type="ECO:0000256" key="3">
    <source>
        <dbReference type="ARBA" id="ARBA00023125"/>
    </source>
</evidence>
<comment type="caution">
    <text evidence="9">The sequence shown here is derived from an EMBL/GenBank/DDBJ whole genome shotgun (WGS) entry which is preliminary data.</text>
</comment>
<dbReference type="EMBL" id="CAJHNH020004057">
    <property type="protein sequence ID" value="CAG5130493.1"/>
    <property type="molecule type" value="Genomic_DNA"/>
</dbReference>
<keyword evidence="6" id="KW-0175">Coiled coil</keyword>
<dbReference type="InterPro" id="IPR046347">
    <property type="entry name" value="bZIP_sf"/>
</dbReference>
<feature type="region of interest" description="Disordered" evidence="7">
    <location>
        <begin position="450"/>
        <end position="473"/>
    </location>
</feature>
<keyword evidence="3" id="KW-0238">DNA-binding</keyword>
<dbReference type="InterPro" id="IPR004827">
    <property type="entry name" value="bZIP"/>
</dbReference>
<keyword evidence="4" id="KW-0804">Transcription</keyword>
<dbReference type="PROSITE" id="PS00036">
    <property type="entry name" value="BZIP_BASIC"/>
    <property type="match status" value="1"/>
</dbReference>
<evidence type="ECO:0000256" key="5">
    <source>
        <dbReference type="ARBA" id="ARBA00023242"/>
    </source>
</evidence>
<dbReference type="SMART" id="SM00338">
    <property type="entry name" value="BRLZ"/>
    <property type="match status" value="1"/>
</dbReference>
<evidence type="ECO:0000259" key="8">
    <source>
        <dbReference type="PROSITE" id="PS50217"/>
    </source>
</evidence>
<evidence type="ECO:0000313" key="10">
    <source>
        <dbReference type="Proteomes" id="UP000678393"/>
    </source>
</evidence>
<feature type="domain" description="BZIP" evidence="8">
    <location>
        <begin position="324"/>
        <end position="387"/>
    </location>
</feature>
<name>A0A8S3ZLU2_9EUPU</name>
<dbReference type="PANTHER" id="PTHR45996:SF3">
    <property type="entry name" value="CREB-H TRANSCRIPTION FACTOR HOMOLOG LET-607"/>
    <property type="match status" value="1"/>
</dbReference>
<keyword evidence="5" id="KW-0539">Nucleus</keyword>
<evidence type="ECO:0000256" key="4">
    <source>
        <dbReference type="ARBA" id="ARBA00023163"/>
    </source>
</evidence>
<dbReference type="PANTHER" id="PTHR45996">
    <property type="entry name" value="AGAP001464-PB"/>
    <property type="match status" value="1"/>
</dbReference>
<dbReference type="GO" id="GO:0000981">
    <property type="term" value="F:DNA-binding transcription factor activity, RNA polymerase II-specific"/>
    <property type="evidence" value="ECO:0007669"/>
    <property type="project" value="TreeGrafter"/>
</dbReference>
<dbReference type="SUPFAM" id="SSF57959">
    <property type="entry name" value="Leucine zipper domain"/>
    <property type="match status" value="1"/>
</dbReference>
<sequence length="655" mass="73066">MEFDTVPTDVLDLLFDGHCGLMKDDVPIIPHIHINNNNIGKRDFAEANLNYNTEQDSIFHNISFGDFDLLSDNLFESLINAAQPDPVLDDSLNRKKTFHSDHDYIAHTSPSEQSDSDVSVVSDDSSSVLRLSLNSENNNMTDDQLELFASPRYSTADYPNYARGTSFPQYTDNMPYNMLKMHDASVGMVKAESISYSHMLNKVSGGSESIGYTSCGNDDEDDDDASEDFDINHLDTEPHSCDQHTCGTQSVLVVNGANKTLIPIQRTNKKEGMLPMTGSDVDPLSVNCNNFPELRLTDEEKELLAKEGVSLPSNLPLTRDEERVLKAVRRKIRNKISAKESRKRKQGYVDGLEQRVKLCTQENRQLQQKVDSLEKQNVSLIAQLKRLQSIVGKSNVPVQASTCAMVLLLSFALLVVPTLSPFGSGHENDTPASRNMAVRGKARSLLQHNDVGMGDLDEDPYGVSSPGGARWTKRPFPQTFAFRSEEAPSPPRDDSNAVWSQSKLTKDYLDAVRSQSKLQKDDSDAVWSQRKLMKDDSNAVWSQSKLTKDYSDAVWSPSKLMKDDSDAVWSQSKLQKDDSDAVWSPSQLMKDESVQDSWVVKNKASPVLSPGVAAELMAVYEFSLNSESYHRKLVVSDHNSSETFTNLKMAIKNRI</sequence>
<dbReference type="GO" id="GO:0000978">
    <property type="term" value="F:RNA polymerase II cis-regulatory region sequence-specific DNA binding"/>
    <property type="evidence" value="ECO:0007669"/>
    <property type="project" value="TreeGrafter"/>
</dbReference>
<keyword evidence="2" id="KW-0805">Transcription regulation</keyword>
<keyword evidence="10" id="KW-1185">Reference proteome</keyword>
<dbReference type="Proteomes" id="UP000678393">
    <property type="component" value="Unassembled WGS sequence"/>
</dbReference>
<evidence type="ECO:0000256" key="6">
    <source>
        <dbReference type="SAM" id="Coils"/>
    </source>
</evidence>
<evidence type="ECO:0000256" key="2">
    <source>
        <dbReference type="ARBA" id="ARBA00023015"/>
    </source>
</evidence>
<dbReference type="AlphaFoldDB" id="A0A8S3ZLU2"/>
<gene>
    <name evidence="9" type="ORF">CUNI_LOCUS16051</name>
</gene>
<dbReference type="GO" id="GO:0005789">
    <property type="term" value="C:endoplasmic reticulum membrane"/>
    <property type="evidence" value="ECO:0007669"/>
    <property type="project" value="UniProtKB-SubCell"/>
</dbReference>
<evidence type="ECO:0000256" key="7">
    <source>
        <dbReference type="SAM" id="MobiDB-lite"/>
    </source>
</evidence>
<dbReference type="OrthoDB" id="674948at2759"/>